<dbReference type="Proteomes" id="UP001187415">
    <property type="component" value="Unassembled WGS sequence"/>
</dbReference>
<feature type="signal peptide" evidence="14">
    <location>
        <begin position="1"/>
        <end position="26"/>
    </location>
</feature>
<evidence type="ECO:0000256" key="9">
    <source>
        <dbReference type="ARBA" id="ARBA00023136"/>
    </source>
</evidence>
<dbReference type="InterPro" id="IPR000152">
    <property type="entry name" value="EGF-type_Asp/Asn_hydroxyl_site"/>
</dbReference>
<dbReference type="FunFam" id="2.10.25.10:FF:000406">
    <property type="entry name" value="CD248 molecule"/>
    <property type="match status" value="1"/>
</dbReference>
<dbReference type="Gene3D" id="3.10.100.10">
    <property type="entry name" value="Mannose-Binding Protein A, subunit A"/>
    <property type="match status" value="1"/>
</dbReference>
<name>A0AA88N5A0_CHASR</name>
<evidence type="ECO:0000256" key="13">
    <source>
        <dbReference type="SAM" id="Phobius"/>
    </source>
</evidence>
<dbReference type="SMART" id="SM00179">
    <property type="entry name" value="EGF_CA"/>
    <property type="match status" value="4"/>
</dbReference>
<comment type="subcellular location">
    <subcellularLocation>
        <location evidence="1">Membrane</location>
        <topology evidence="1">Single-pass type I membrane protein</topology>
    </subcellularLocation>
</comment>
<dbReference type="SUPFAM" id="SSF56436">
    <property type="entry name" value="C-type lectin-like"/>
    <property type="match status" value="1"/>
</dbReference>
<evidence type="ECO:0000313" key="18">
    <source>
        <dbReference type="Proteomes" id="UP001187415"/>
    </source>
</evidence>
<organism evidence="17 18">
    <name type="scientific">Channa striata</name>
    <name type="common">Snakehead murrel</name>
    <name type="synonym">Ophicephalus striatus</name>
    <dbReference type="NCBI Taxonomy" id="64152"/>
    <lineage>
        <taxon>Eukaryota</taxon>
        <taxon>Metazoa</taxon>
        <taxon>Chordata</taxon>
        <taxon>Craniata</taxon>
        <taxon>Vertebrata</taxon>
        <taxon>Euteleostomi</taxon>
        <taxon>Actinopterygii</taxon>
        <taxon>Neopterygii</taxon>
        <taxon>Teleostei</taxon>
        <taxon>Neoteleostei</taxon>
        <taxon>Acanthomorphata</taxon>
        <taxon>Anabantaria</taxon>
        <taxon>Anabantiformes</taxon>
        <taxon>Channoidei</taxon>
        <taxon>Channidae</taxon>
        <taxon>Channa</taxon>
    </lineage>
</organism>
<dbReference type="Pfam" id="PF12662">
    <property type="entry name" value="cEGF"/>
    <property type="match status" value="1"/>
</dbReference>
<dbReference type="InterPro" id="IPR000742">
    <property type="entry name" value="EGF"/>
</dbReference>
<dbReference type="AlphaFoldDB" id="A0AA88N5A0"/>
<comment type="caution">
    <text evidence="12">Lacks conserved residue(s) required for the propagation of feature annotation.</text>
</comment>
<dbReference type="GO" id="GO:0030246">
    <property type="term" value="F:carbohydrate binding"/>
    <property type="evidence" value="ECO:0007669"/>
    <property type="project" value="UniProtKB-KW"/>
</dbReference>
<proteinExistence type="predicted"/>
<dbReference type="SUPFAM" id="SSF57196">
    <property type="entry name" value="EGF/Laminin"/>
    <property type="match status" value="2"/>
</dbReference>
<dbReference type="PROSITE" id="PS01187">
    <property type="entry name" value="EGF_CA"/>
    <property type="match status" value="2"/>
</dbReference>
<feature type="transmembrane region" description="Helical" evidence="13">
    <location>
        <begin position="696"/>
        <end position="720"/>
    </location>
</feature>
<reference evidence="17" key="1">
    <citation type="submission" date="2023-07" db="EMBL/GenBank/DDBJ databases">
        <title>Chromosome-level Genome Assembly of Striped Snakehead (Channa striata).</title>
        <authorList>
            <person name="Liu H."/>
        </authorList>
    </citation>
    <scope>NUCLEOTIDE SEQUENCE</scope>
    <source>
        <strain evidence="17">Gz</strain>
        <tissue evidence="17">Muscle</tissue>
    </source>
</reference>
<evidence type="ECO:0000256" key="5">
    <source>
        <dbReference type="ARBA" id="ARBA00022729"/>
    </source>
</evidence>
<evidence type="ECO:0000259" key="15">
    <source>
        <dbReference type="PROSITE" id="PS50026"/>
    </source>
</evidence>
<dbReference type="GO" id="GO:0005509">
    <property type="term" value="F:calcium ion binding"/>
    <property type="evidence" value="ECO:0007669"/>
    <property type="project" value="InterPro"/>
</dbReference>
<dbReference type="InterPro" id="IPR001881">
    <property type="entry name" value="EGF-like_Ca-bd_dom"/>
</dbReference>
<evidence type="ECO:0000256" key="14">
    <source>
        <dbReference type="SAM" id="SignalP"/>
    </source>
</evidence>
<dbReference type="GO" id="GO:0016477">
    <property type="term" value="P:cell migration"/>
    <property type="evidence" value="ECO:0007669"/>
    <property type="project" value="TreeGrafter"/>
</dbReference>
<evidence type="ECO:0000256" key="3">
    <source>
        <dbReference type="ARBA" id="ARBA00022553"/>
    </source>
</evidence>
<sequence>MGSLMVTTAALVLILLLALLCRVSSAVDQDLNERDALCNADGCFVVYFQRKTFLESWRACKAHGGNLATIKRKEDAASVSTLFSTLDLRNSRTKVQVWIGLQRQPRQCTTHLLRGFSWTTGDQDTAFTNWQKVDSNPVCSSPRCVAIGYSTQKLDDNLKWLDGPCSVQVDGYLCHYAYKGMCPALWGEGAGNALYTTPFNLISTLLTHVPVGSDVTVPCPAGTQEEQSVSCIVKEDGSVGWSRDPPLCLDPPTSHWCGQDNGGCEHFCRTDGTHLYCECDNGYELGDDGQSCEVSAVCQGAPCEFECLPLSDGYRCACPDGYMLAKDEHSCVDIDECLQSPCEQICMNSQGGFECACRGGYRLDEDGGCEDIDECINKPCEHDCENTEGSHICHCHYGYAPVPENPSQCQDIDECQIPGNCQQMCVNYEPGFACYCEEGYELMYDHSSCRKREEEEGQTVVTRLQPWVTHQPSLVWDPEDYNWNLQTQTDWTQEEFQSVNWLTDPPRGLNPDVIWVTRAPKEPVTFGTTQYPLTQEDENDVKDTDDVGAEWLIYTTPPPTISSSTTPDFLEGNKEETTTDLPLLFTSTISEGAWNWWSKLTSHKPENPTTTEHNITTVFGNHYEGQEEQDLLKKNTHLPVEYSEGEENYVGITQSQDLAHPTQLAPFRPPLKKGEKNVSILDSAHEDRGQSKSSTWLLVGLLVPICIIIVVMVALGIVYCTRCAVQPRNKNASDCYHWISGAHDKQGASKTCV</sequence>
<dbReference type="InterPro" id="IPR016186">
    <property type="entry name" value="C-type_lectin-like/link_sf"/>
</dbReference>
<evidence type="ECO:0000256" key="6">
    <source>
        <dbReference type="ARBA" id="ARBA00022734"/>
    </source>
</evidence>
<dbReference type="GO" id="GO:0009897">
    <property type="term" value="C:external side of plasma membrane"/>
    <property type="evidence" value="ECO:0007669"/>
    <property type="project" value="TreeGrafter"/>
</dbReference>
<keyword evidence="18" id="KW-1185">Reference proteome</keyword>
<comment type="caution">
    <text evidence="17">The sequence shown here is derived from an EMBL/GenBank/DDBJ whole genome shotgun (WGS) entry which is preliminary data.</text>
</comment>
<dbReference type="SMART" id="SM00181">
    <property type="entry name" value="EGF"/>
    <property type="match status" value="5"/>
</dbReference>
<dbReference type="PANTHER" id="PTHR14789:SF4">
    <property type="entry name" value="ENDOSIALIN"/>
    <property type="match status" value="1"/>
</dbReference>
<dbReference type="FunFam" id="2.10.25.10:FF:000119">
    <property type="entry name" value="vitamin K-dependent protein S"/>
    <property type="match status" value="1"/>
</dbReference>
<dbReference type="InterPro" id="IPR051505">
    <property type="entry name" value="C-type_lectin_domain"/>
</dbReference>
<dbReference type="InterPro" id="IPR026823">
    <property type="entry name" value="cEGF"/>
</dbReference>
<keyword evidence="3" id="KW-0597">Phosphoprotein</keyword>
<keyword evidence="9 13" id="KW-0472">Membrane</keyword>
<dbReference type="CDD" id="cd00054">
    <property type="entry name" value="EGF_CA"/>
    <property type="match status" value="2"/>
</dbReference>
<dbReference type="PROSITE" id="PS01186">
    <property type="entry name" value="EGF_2"/>
    <property type="match status" value="2"/>
</dbReference>
<keyword evidence="5 14" id="KW-0732">Signal</keyword>
<evidence type="ECO:0000256" key="7">
    <source>
        <dbReference type="ARBA" id="ARBA00022737"/>
    </source>
</evidence>
<dbReference type="InterPro" id="IPR018097">
    <property type="entry name" value="EGF_Ca-bd_CS"/>
</dbReference>
<dbReference type="Pfam" id="PF14670">
    <property type="entry name" value="FXa_inhibition"/>
    <property type="match status" value="1"/>
</dbReference>
<evidence type="ECO:0000256" key="12">
    <source>
        <dbReference type="PROSITE-ProRule" id="PRU00076"/>
    </source>
</evidence>
<keyword evidence="2 12" id="KW-0245">EGF-like domain</keyword>
<accession>A0AA88N5A0</accession>
<dbReference type="PROSITE" id="PS50041">
    <property type="entry name" value="C_TYPE_LECTIN_2"/>
    <property type="match status" value="1"/>
</dbReference>
<evidence type="ECO:0000256" key="2">
    <source>
        <dbReference type="ARBA" id="ARBA00022536"/>
    </source>
</evidence>
<feature type="domain" description="C-type lectin" evidence="16">
    <location>
        <begin position="39"/>
        <end position="166"/>
    </location>
</feature>
<dbReference type="CDD" id="cd03600">
    <property type="entry name" value="CLECT_thrombomodulin_like"/>
    <property type="match status" value="1"/>
</dbReference>
<evidence type="ECO:0000259" key="16">
    <source>
        <dbReference type="PROSITE" id="PS50041"/>
    </source>
</evidence>
<keyword evidence="6" id="KW-0430">Lectin</keyword>
<evidence type="ECO:0000313" key="17">
    <source>
        <dbReference type="EMBL" id="KAK2852090.1"/>
    </source>
</evidence>
<dbReference type="GO" id="GO:1990430">
    <property type="term" value="F:extracellular matrix protein binding"/>
    <property type="evidence" value="ECO:0007669"/>
    <property type="project" value="TreeGrafter"/>
</dbReference>
<dbReference type="PROSITE" id="PS50026">
    <property type="entry name" value="EGF_3"/>
    <property type="match status" value="2"/>
</dbReference>
<feature type="chain" id="PRO_5041663610" description="CD248" evidence="14">
    <location>
        <begin position="27"/>
        <end position="753"/>
    </location>
</feature>
<dbReference type="EMBL" id="JAUPFM010000005">
    <property type="protein sequence ID" value="KAK2852090.1"/>
    <property type="molecule type" value="Genomic_DNA"/>
</dbReference>
<feature type="domain" description="EGF-like" evidence="15">
    <location>
        <begin position="371"/>
        <end position="410"/>
    </location>
</feature>
<dbReference type="GO" id="GO:0031012">
    <property type="term" value="C:extracellular matrix"/>
    <property type="evidence" value="ECO:0007669"/>
    <property type="project" value="TreeGrafter"/>
</dbReference>
<evidence type="ECO:0000256" key="4">
    <source>
        <dbReference type="ARBA" id="ARBA00022692"/>
    </source>
</evidence>
<dbReference type="GO" id="GO:0050840">
    <property type="term" value="F:extracellular matrix binding"/>
    <property type="evidence" value="ECO:0007669"/>
    <property type="project" value="TreeGrafter"/>
</dbReference>
<keyword evidence="11" id="KW-0325">Glycoprotein</keyword>
<keyword evidence="10" id="KW-1015">Disulfide bond</keyword>
<keyword evidence="7" id="KW-0677">Repeat</keyword>
<dbReference type="Gene3D" id="2.10.25.10">
    <property type="entry name" value="Laminin"/>
    <property type="match status" value="5"/>
</dbReference>
<gene>
    <name evidence="17" type="ORF">Q5P01_008366</name>
</gene>
<dbReference type="InterPro" id="IPR001304">
    <property type="entry name" value="C-type_lectin-like"/>
</dbReference>
<dbReference type="SUPFAM" id="SSF57184">
    <property type="entry name" value="Growth factor receptor domain"/>
    <property type="match status" value="1"/>
</dbReference>
<dbReference type="Pfam" id="PF07645">
    <property type="entry name" value="EGF_CA"/>
    <property type="match status" value="2"/>
</dbReference>
<evidence type="ECO:0000256" key="10">
    <source>
        <dbReference type="ARBA" id="ARBA00023157"/>
    </source>
</evidence>
<dbReference type="PROSITE" id="PS00010">
    <property type="entry name" value="ASX_HYDROXYL"/>
    <property type="match status" value="1"/>
</dbReference>
<evidence type="ECO:0000256" key="1">
    <source>
        <dbReference type="ARBA" id="ARBA00004479"/>
    </source>
</evidence>
<protein>
    <recommendedName>
        <fullName evidence="19">CD248</fullName>
    </recommendedName>
</protein>
<dbReference type="InterPro" id="IPR009030">
    <property type="entry name" value="Growth_fac_rcpt_cys_sf"/>
</dbReference>
<keyword evidence="8 13" id="KW-1133">Transmembrane helix</keyword>
<dbReference type="InterPro" id="IPR049883">
    <property type="entry name" value="NOTCH1_EGF-like"/>
</dbReference>
<dbReference type="SMART" id="SM00034">
    <property type="entry name" value="CLECT"/>
    <property type="match status" value="1"/>
</dbReference>
<evidence type="ECO:0008006" key="19">
    <source>
        <dbReference type="Google" id="ProtNLM"/>
    </source>
</evidence>
<evidence type="ECO:0000256" key="8">
    <source>
        <dbReference type="ARBA" id="ARBA00022989"/>
    </source>
</evidence>
<dbReference type="PANTHER" id="PTHR14789">
    <property type="entry name" value="CHONDROLECTIN VARIANT CHODLFDELTAE"/>
    <property type="match status" value="1"/>
</dbReference>
<dbReference type="InterPro" id="IPR016187">
    <property type="entry name" value="CTDL_fold"/>
</dbReference>
<evidence type="ECO:0000256" key="11">
    <source>
        <dbReference type="ARBA" id="ARBA00023180"/>
    </source>
</evidence>
<keyword evidence="4 13" id="KW-0812">Transmembrane</keyword>
<feature type="domain" description="EGF-like" evidence="15">
    <location>
        <begin position="333"/>
        <end position="370"/>
    </location>
</feature>